<evidence type="ECO:0000256" key="1">
    <source>
        <dbReference type="RuleBase" id="RU000487"/>
    </source>
</evidence>
<dbReference type="Proteomes" id="UP001652582">
    <property type="component" value="Chromosome Z"/>
</dbReference>
<evidence type="ECO:0000313" key="3">
    <source>
        <dbReference type="RefSeq" id="XP_023940620.2"/>
    </source>
</evidence>
<proteinExistence type="inferred from homology"/>
<comment type="similarity">
    <text evidence="1">Belongs to the actin family.</text>
</comment>
<dbReference type="Gene3D" id="3.90.640.10">
    <property type="entry name" value="Actin, Chain A, domain 4"/>
    <property type="match status" value="1"/>
</dbReference>
<sequence length="364" mass="40828">MHFEKPPVVIDNGSFDIKAGFACDNHPVSMFRTLVGRPNYLGGRYGREHYDVYIGDDATLLQLDLELNYPIVHGKIDHWDNMERIWHHIFYRELKVAPEDRAVILACGVKSSMKEKIQCCEIFFETLNSPVLCIQPQAVLSLYGSGATTGVCVDIGHDSTDIVPIYEGGIIKYAHIETGIAGFQISEYIQKSLQERNIFNENVSIEDIKKQYLYATPNCAMKIDKQLYISETGDVIDVSNEAIMGAEIIFQPKLFNDNNNNCHSLHETVRTSVLKCDAELRTQLCDAIVLCGGSASVPGICERLRIELQGTMDNTVTILSSVEPYAVAWLGGATFAGLPDAEKLWIQKKQFEDYGEKIVKNKFM</sequence>
<dbReference type="AlphaFoldDB" id="A0A6J1MYH3"/>
<dbReference type="GeneID" id="112047660"/>
<gene>
    <name evidence="3" type="primary">LOC112047660</name>
</gene>
<dbReference type="OrthoDB" id="5132116at2759"/>
<protein>
    <submittedName>
        <fullName evidence="3">Actin-3-like</fullName>
    </submittedName>
</protein>
<dbReference type="SMART" id="SM00268">
    <property type="entry name" value="ACTIN"/>
    <property type="match status" value="1"/>
</dbReference>
<evidence type="ECO:0000313" key="2">
    <source>
        <dbReference type="Proteomes" id="UP001652582"/>
    </source>
</evidence>
<dbReference type="Gene3D" id="3.30.420.40">
    <property type="match status" value="2"/>
</dbReference>
<dbReference type="GO" id="GO:0005856">
    <property type="term" value="C:cytoskeleton"/>
    <property type="evidence" value="ECO:0007669"/>
    <property type="project" value="UniProtKB-SubCell"/>
</dbReference>
<dbReference type="PRINTS" id="PR00190">
    <property type="entry name" value="ACTIN"/>
</dbReference>
<organism evidence="2 3">
    <name type="scientific">Bicyclus anynana</name>
    <name type="common">Squinting bush brown butterfly</name>
    <dbReference type="NCBI Taxonomy" id="110368"/>
    <lineage>
        <taxon>Eukaryota</taxon>
        <taxon>Metazoa</taxon>
        <taxon>Ecdysozoa</taxon>
        <taxon>Arthropoda</taxon>
        <taxon>Hexapoda</taxon>
        <taxon>Insecta</taxon>
        <taxon>Pterygota</taxon>
        <taxon>Neoptera</taxon>
        <taxon>Endopterygota</taxon>
        <taxon>Lepidoptera</taxon>
        <taxon>Glossata</taxon>
        <taxon>Ditrysia</taxon>
        <taxon>Papilionoidea</taxon>
        <taxon>Nymphalidae</taxon>
        <taxon>Satyrinae</taxon>
        <taxon>Satyrini</taxon>
        <taxon>Mycalesina</taxon>
        <taxon>Bicyclus</taxon>
    </lineage>
</organism>
<dbReference type="KEGG" id="bany:112047660"/>
<dbReference type="PANTHER" id="PTHR11937">
    <property type="entry name" value="ACTIN"/>
    <property type="match status" value="1"/>
</dbReference>
<reference evidence="3" key="1">
    <citation type="submission" date="2025-08" db="UniProtKB">
        <authorList>
            <consortium name="RefSeq"/>
        </authorList>
    </citation>
    <scope>IDENTIFICATION</scope>
</reference>
<dbReference type="Pfam" id="PF00022">
    <property type="entry name" value="Actin"/>
    <property type="match status" value="2"/>
</dbReference>
<dbReference type="RefSeq" id="XP_023940620.2">
    <property type="nucleotide sequence ID" value="XM_024084852.2"/>
</dbReference>
<keyword evidence="2" id="KW-1185">Reference proteome</keyword>
<dbReference type="InterPro" id="IPR004000">
    <property type="entry name" value="Actin"/>
</dbReference>
<name>A0A6J1MYH3_BICAN</name>
<accession>A0A6J1MYH3</accession>
<dbReference type="SUPFAM" id="SSF53067">
    <property type="entry name" value="Actin-like ATPase domain"/>
    <property type="match status" value="2"/>
</dbReference>
<dbReference type="GO" id="GO:0005524">
    <property type="term" value="F:ATP binding"/>
    <property type="evidence" value="ECO:0007669"/>
    <property type="project" value="UniProtKB-KW"/>
</dbReference>
<dbReference type="InterPro" id="IPR043129">
    <property type="entry name" value="ATPase_NBD"/>
</dbReference>